<dbReference type="KEGG" id="nmes:H9L09_09035"/>
<proteinExistence type="predicted"/>
<evidence type="ECO:0000313" key="2">
    <source>
        <dbReference type="EMBL" id="QNN54442.1"/>
    </source>
</evidence>
<keyword evidence="3" id="KW-1185">Reference proteome</keyword>
<gene>
    <name evidence="2" type="ORF">H9L09_09035</name>
</gene>
<dbReference type="AlphaFoldDB" id="A0A7G9RFR7"/>
<keyword evidence="2" id="KW-0808">Transferase</keyword>
<dbReference type="InterPro" id="IPR011009">
    <property type="entry name" value="Kinase-like_dom_sf"/>
</dbReference>
<organism evidence="2 3">
    <name type="scientific">Nocardioides mesophilus</name>
    <dbReference type="NCBI Taxonomy" id="433659"/>
    <lineage>
        <taxon>Bacteria</taxon>
        <taxon>Bacillati</taxon>
        <taxon>Actinomycetota</taxon>
        <taxon>Actinomycetes</taxon>
        <taxon>Propionibacteriales</taxon>
        <taxon>Nocardioidaceae</taxon>
        <taxon>Nocardioides</taxon>
    </lineage>
</organism>
<dbReference type="EMBL" id="CP060713">
    <property type="protein sequence ID" value="QNN54442.1"/>
    <property type="molecule type" value="Genomic_DNA"/>
</dbReference>
<sequence>MHTHRLTMDADVVRKQFVSWSRGEADREWTGLVTLSRHAPGLVPEPLERYLQPGGAPVIVMSRLPGTPLGASRLSLAQVRALAVALRRLFAVPAGRELPERALGASTMRAQVRGDLAADPQLSACRDPALVAQALALAREWLTLADSLDDGSADTVPALGDGNLGNVLWDGTRCRLVDFEEFGISSVAYEVADLVEHVSSRLRRLLDVDLLLEELHLDARERARLTDCRRLLAIFWLVMLLPGNRGFRRNPAGCTEDQADHVIGLLNA</sequence>
<dbReference type="RefSeq" id="WP_187580282.1">
    <property type="nucleotide sequence ID" value="NZ_CP060713.1"/>
</dbReference>
<evidence type="ECO:0000259" key="1">
    <source>
        <dbReference type="Pfam" id="PF01636"/>
    </source>
</evidence>
<dbReference type="SUPFAM" id="SSF56112">
    <property type="entry name" value="Protein kinase-like (PK-like)"/>
    <property type="match status" value="1"/>
</dbReference>
<dbReference type="Pfam" id="PF01636">
    <property type="entry name" value="APH"/>
    <property type="match status" value="1"/>
</dbReference>
<accession>A0A7G9RFR7</accession>
<reference evidence="2 3" key="1">
    <citation type="submission" date="2020-08" db="EMBL/GenBank/DDBJ databases">
        <title>Genome sequence of Nocardioides mesophilus KACC 16243T.</title>
        <authorList>
            <person name="Hyun D.-W."/>
            <person name="Bae J.-W."/>
        </authorList>
    </citation>
    <scope>NUCLEOTIDE SEQUENCE [LARGE SCALE GENOMIC DNA]</scope>
    <source>
        <strain evidence="2 3">KACC 16243</strain>
    </source>
</reference>
<dbReference type="InterPro" id="IPR002575">
    <property type="entry name" value="Aminoglycoside_PTrfase"/>
</dbReference>
<dbReference type="Proteomes" id="UP000515947">
    <property type="component" value="Chromosome"/>
</dbReference>
<name>A0A7G9RFR7_9ACTN</name>
<protein>
    <submittedName>
        <fullName evidence="2">Aminoglycoside phosphotransferase family protein</fullName>
    </submittedName>
</protein>
<feature type="domain" description="Aminoglycoside phosphotransferase" evidence="1">
    <location>
        <begin position="13"/>
        <end position="223"/>
    </location>
</feature>
<evidence type="ECO:0000313" key="3">
    <source>
        <dbReference type="Proteomes" id="UP000515947"/>
    </source>
</evidence>
<dbReference type="GO" id="GO:0016740">
    <property type="term" value="F:transferase activity"/>
    <property type="evidence" value="ECO:0007669"/>
    <property type="project" value="UniProtKB-KW"/>
</dbReference>
<dbReference type="Gene3D" id="3.90.1200.10">
    <property type="match status" value="1"/>
</dbReference>